<gene>
    <name evidence="8" type="ORF">EW146_g5196</name>
</gene>
<evidence type="ECO:0000313" key="9">
    <source>
        <dbReference type="Proteomes" id="UP000310158"/>
    </source>
</evidence>
<evidence type="ECO:0000256" key="2">
    <source>
        <dbReference type="ARBA" id="ARBA00022618"/>
    </source>
</evidence>
<dbReference type="Proteomes" id="UP000310158">
    <property type="component" value="Unassembled WGS sequence"/>
</dbReference>
<dbReference type="InterPro" id="IPR011989">
    <property type="entry name" value="ARM-like"/>
</dbReference>
<feature type="compositionally biased region" description="Basic residues" evidence="7">
    <location>
        <begin position="1180"/>
        <end position="1189"/>
    </location>
</feature>
<feature type="compositionally biased region" description="Acidic residues" evidence="7">
    <location>
        <begin position="1194"/>
        <end position="1205"/>
    </location>
</feature>
<dbReference type="OrthoDB" id="200660at2759"/>
<dbReference type="CDD" id="cd19953">
    <property type="entry name" value="PDS5"/>
    <property type="match status" value="1"/>
</dbReference>
<sequence length="1263" mass="141086">MVAQTRGGGQSSPRKLKFHEKLVGKGLSTDTLLKKLKALHTELADLDQELVDVQSLSSARKELIHTSILLHKDRGVKAYCACCLADLLRLYAPDAPYTQNELRDIFQFFFRQLSAGLKGPDSPYYSEYFHLLESLSTVKSVVLVCDLPNADELMTSIFRDLFALVRLDLAKKIEMFIADILVALIDECQTLPSEVLDIIMAQFMEKNAGMDNPGYRLAVQVCNATADKLQRHVCQYFTDIIVQHSQDEEYDEIRTAHDLIKQLNRTSPSLLHNVVPQLEEELRVEDVQLRTLATQVLGEMFADKGGADLVKKYPTTWQVWLLRKNDKSVMVRLSMVEAAKGLISNLADQRENVEGMPSLVVNSELYDTDPKHDLSEVLQAKLLDPDEKVRAAVCKLYSQLDYETALHHVSKAQLQSIAGRGLDKKHSVRTEALNTLGKLFSLAYPEIENGEPAAVRQFSWIPEVVLHISSTTTEVKAAAEHILAEYILPLPSGSGSRTIDVDETAWTDRLLTTMKFMDEKAVSALLGLSGIKIIRPSVYEKFVECCVKNNGGIIDENEDMVVKMLNVVIQNIAGSLPDPQKAADDMHAFAKMNEGRLYKLMKTCMDTQTDLKTLVKITNEFLRRVEQANASIIPTMTILLRRASLRFINQSSLPTLIKRLQRGDPVGDGHGTSQAQLSANNAEAVLICVSKHCPALYKPHVTELTKAIADDKNPRLVEVCLQALAAVGKWDEKLAPTDKRTTERVMRYVLQSDSRHAKFSARLLAKLRNSEEVCADIVNTISEQLPMVAAEKRVAHLTVLKELALIAPDAFEQRSEDIMAFLIKKVLMSPSPPDPDEMDDESEWTDNDVLSPALRAKIISLKVCRNRCLAHASSDTAIDIATPVLKMFITLLEYRGSLSLGSNDDPKVKARMRLQAAVSLLHLATAEKYSSFISTNFVLLALTMQDSCYQVRSGFLQKLIALLKPRKLPAHFNVIPFLTVHDPEADVKSMAKAYVTYAFRNAPPAIKVENFEMIFIRFFHLLAHHPDFAVTPEALPDMAKYIEFYLELIASADNISLLYHLASKVKTVRDAESHVYSENLYALSELSQYLIKVRAHLHSWLLQSYPGKVKLDADILRPLPSAEAVNEIMKHVYLPEVTLEWLKDQARSAKVVGADGKAKATRKSTGKRKAAAPRTNGNAKRPRASTRRKKYDEVSDDDEEEESSDAESRADEGAESAAEPKSVSSSDGLEQEAGEERLGRGARTRAKAKIKQQVRKKPAKKKT</sequence>
<evidence type="ECO:0008006" key="10">
    <source>
        <dbReference type="Google" id="ProtNLM"/>
    </source>
</evidence>
<keyword evidence="3" id="KW-0498">Mitosis</keyword>
<dbReference type="AlphaFoldDB" id="A0A4V6S1F6"/>
<feature type="compositionally biased region" description="Basic residues" evidence="7">
    <location>
        <begin position="1240"/>
        <end position="1263"/>
    </location>
</feature>
<evidence type="ECO:0000256" key="5">
    <source>
        <dbReference type="ARBA" id="ARBA00023306"/>
    </source>
</evidence>
<feature type="coiled-coil region" evidence="6">
    <location>
        <begin position="29"/>
        <end position="56"/>
    </location>
</feature>
<dbReference type="GO" id="GO:0005634">
    <property type="term" value="C:nucleus"/>
    <property type="evidence" value="ECO:0007669"/>
    <property type="project" value="UniProtKB-SubCell"/>
</dbReference>
<evidence type="ECO:0000256" key="3">
    <source>
        <dbReference type="ARBA" id="ARBA00022776"/>
    </source>
</evidence>
<accession>A0A4V6S1F6</accession>
<evidence type="ECO:0000256" key="6">
    <source>
        <dbReference type="SAM" id="Coils"/>
    </source>
</evidence>
<dbReference type="InterPro" id="IPR016024">
    <property type="entry name" value="ARM-type_fold"/>
</dbReference>
<dbReference type="SUPFAM" id="SSF48371">
    <property type="entry name" value="ARM repeat"/>
    <property type="match status" value="1"/>
</dbReference>
<reference evidence="8 9" key="1">
    <citation type="submission" date="2019-02" db="EMBL/GenBank/DDBJ databases">
        <title>Genome sequencing of the rare red list fungi Bondarzewia mesenterica.</title>
        <authorList>
            <person name="Buettner E."/>
            <person name="Kellner H."/>
        </authorList>
    </citation>
    <scope>NUCLEOTIDE SEQUENCE [LARGE SCALE GENOMIC DNA]</scope>
    <source>
        <strain evidence="8 9">DSM 108281</strain>
    </source>
</reference>
<keyword evidence="5" id="KW-0131">Cell cycle</keyword>
<comment type="subcellular location">
    <subcellularLocation>
        <location evidence="1">Nucleus</location>
    </subcellularLocation>
</comment>
<protein>
    <recommendedName>
        <fullName evidence="10">Sister chromatid cohesion protein</fullName>
    </recommendedName>
</protein>
<dbReference type="InterPro" id="IPR039776">
    <property type="entry name" value="Pds5"/>
</dbReference>
<keyword evidence="2" id="KW-0132">Cell division</keyword>
<dbReference type="GO" id="GO:0051301">
    <property type="term" value="P:cell division"/>
    <property type="evidence" value="ECO:0007669"/>
    <property type="project" value="UniProtKB-KW"/>
</dbReference>
<dbReference type="Gene3D" id="1.25.10.10">
    <property type="entry name" value="Leucine-rich Repeat Variant"/>
    <property type="match status" value="1"/>
</dbReference>
<dbReference type="PANTHER" id="PTHR12663:SF0">
    <property type="entry name" value="PRECOCIOUS DISSOCIATION OF SISTERS 5, ISOFORM A"/>
    <property type="match status" value="1"/>
</dbReference>
<evidence type="ECO:0000256" key="4">
    <source>
        <dbReference type="ARBA" id="ARBA00023242"/>
    </source>
</evidence>
<evidence type="ECO:0000313" key="8">
    <source>
        <dbReference type="EMBL" id="THH15253.1"/>
    </source>
</evidence>
<dbReference type="Pfam" id="PF20168">
    <property type="entry name" value="PDS5"/>
    <property type="match status" value="1"/>
</dbReference>
<feature type="region of interest" description="Disordered" evidence="7">
    <location>
        <begin position="1152"/>
        <end position="1263"/>
    </location>
</feature>
<evidence type="ECO:0000256" key="7">
    <source>
        <dbReference type="SAM" id="MobiDB-lite"/>
    </source>
</evidence>
<keyword evidence="4" id="KW-0539">Nucleus</keyword>
<dbReference type="PANTHER" id="PTHR12663">
    <property type="entry name" value="ANDROGEN INDUCED INHIBITOR OF PROLIFERATION AS3 / PDS5-RELATED"/>
    <property type="match status" value="1"/>
</dbReference>
<dbReference type="GO" id="GO:0007064">
    <property type="term" value="P:mitotic sister chromatid cohesion"/>
    <property type="evidence" value="ECO:0007669"/>
    <property type="project" value="InterPro"/>
</dbReference>
<evidence type="ECO:0000256" key="1">
    <source>
        <dbReference type="ARBA" id="ARBA00004123"/>
    </source>
</evidence>
<organism evidence="8 9">
    <name type="scientific">Bondarzewia mesenterica</name>
    <dbReference type="NCBI Taxonomy" id="1095465"/>
    <lineage>
        <taxon>Eukaryota</taxon>
        <taxon>Fungi</taxon>
        <taxon>Dikarya</taxon>
        <taxon>Basidiomycota</taxon>
        <taxon>Agaricomycotina</taxon>
        <taxon>Agaricomycetes</taxon>
        <taxon>Russulales</taxon>
        <taxon>Bondarzewiaceae</taxon>
        <taxon>Bondarzewia</taxon>
    </lineage>
</organism>
<dbReference type="EMBL" id="SGPL01000220">
    <property type="protein sequence ID" value="THH15253.1"/>
    <property type="molecule type" value="Genomic_DNA"/>
</dbReference>
<keyword evidence="6" id="KW-0175">Coiled coil</keyword>
<proteinExistence type="predicted"/>
<feature type="compositionally biased region" description="Basic residues" evidence="7">
    <location>
        <begin position="1159"/>
        <end position="1171"/>
    </location>
</feature>
<comment type="caution">
    <text evidence="8">The sequence shown here is derived from an EMBL/GenBank/DDBJ whole genome shotgun (WGS) entry which is preliminary data.</text>
</comment>
<keyword evidence="9" id="KW-1185">Reference proteome</keyword>
<name>A0A4V6S1F6_9AGAM</name>